<dbReference type="AlphaFoldDB" id="G5IF62"/>
<dbReference type="PANTHER" id="PTHR39639:SF1">
    <property type="entry name" value="DUF262 DOMAIN-CONTAINING PROTEIN"/>
    <property type="match status" value="1"/>
</dbReference>
<evidence type="ECO:0000313" key="1">
    <source>
        <dbReference type="EMBL" id="EHI59808.1"/>
    </source>
</evidence>
<dbReference type="PATRIC" id="fig|742737.3.peg.2163"/>
<protein>
    <recommendedName>
        <fullName evidence="3">RNA polymerase sigma-70 region 2 domain-containing protein</fullName>
    </recommendedName>
</protein>
<dbReference type="RefSeq" id="WP_006780119.1">
    <property type="nucleotide sequence ID" value="NZ_CP040506.1"/>
</dbReference>
<dbReference type="HOGENOM" id="CLU_026224_0_0_9"/>
<dbReference type="OrthoDB" id="9767145at2"/>
<dbReference type="Proteomes" id="UP000005384">
    <property type="component" value="Unassembled WGS sequence"/>
</dbReference>
<organism evidence="1 2">
    <name type="scientific">Hungatella hathewayi WAL-18680</name>
    <dbReference type="NCBI Taxonomy" id="742737"/>
    <lineage>
        <taxon>Bacteria</taxon>
        <taxon>Bacillati</taxon>
        <taxon>Bacillota</taxon>
        <taxon>Clostridia</taxon>
        <taxon>Lachnospirales</taxon>
        <taxon>Lachnospiraceae</taxon>
        <taxon>Hungatella</taxon>
    </lineage>
</organism>
<evidence type="ECO:0000313" key="2">
    <source>
        <dbReference type="Proteomes" id="UP000005384"/>
    </source>
</evidence>
<dbReference type="PANTHER" id="PTHR39639">
    <property type="entry name" value="CHROMOSOME 16, WHOLE GENOME SHOTGUN SEQUENCE"/>
    <property type="match status" value="1"/>
</dbReference>
<evidence type="ECO:0008006" key="3">
    <source>
        <dbReference type="Google" id="ProtNLM"/>
    </source>
</evidence>
<sequence length="568" mass="66691">MRGEEKLEEYYADDARKLHRMVDGILSKFGGIYQKDRDDFYSLANEVLAGVCQTYDTTKSFDGYVYSCLSNRIKTEMTRLNREKRKADRMSVSLEMPVGDEENGTIGDMLMSDFDMERELAGRLWFSCDERMAEYLKKLSGVQRQIVKMKMEDRSASEIRKKLGLSERQYDRHCREMKSFGSARILYGKQENRDTGFQKEEKMTEVFSQTSEKSKQKSYSISSIIRKMDSYTFRFDHPAQREAEQWSPKMKGNLISDILQDNPIPALVFAEQIVDGMVITWNLDGKQKCTNVYEYYHDGFRISRNVRRWLIRYQTVMKDKAGHVKLAGSCPQYEWRECDIRGKKYSELPAELQERFHDYTFEVTQYLNCSSEDISYHIARYNEGKPMTQSQKGMAYLGEEFASMVKSISSMDFFKDKGGYKVSEFRNGTINRVVVESIMASNFLEDWKKQQEELCDYIRENATAEDFEQFEEMVERLSAVVNDDVAEMFDSKDSFLWFGLFARFCKLGLPDEMFVEFMDMFWITLHEKAVDGVTFDDLNGKSTKDKNVVLGKMRHLERLMMDFLEEKR</sequence>
<accession>G5IF62</accession>
<gene>
    <name evidence="1" type="ORF">HMPREF9473_02139</name>
</gene>
<proteinExistence type="predicted"/>
<keyword evidence="2" id="KW-1185">Reference proteome</keyword>
<comment type="caution">
    <text evidence="1">The sequence shown here is derived from an EMBL/GenBank/DDBJ whole genome shotgun (WGS) entry which is preliminary data.</text>
</comment>
<name>G5IF62_9FIRM</name>
<reference evidence="1 2" key="1">
    <citation type="submission" date="2011-08" db="EMBL/GenBank/DDBJ databases">
        <title>The Genome Sequence of Clostridium hathewayi WAL-18680.</title>
        <authorList>
            <consortium name="The Broad Institute Genome Sequencing Platform"/>
            <person name="Earl A."/>
            <person name="Ward D."/>
            <person name="Feldgarden M."/>
            <person name="Gevers D."/>
            <person name="Finegold S.M."/>
            <person name="Summanen P.H."/>
            <person name="Molitoris D.R."/>
            <person name="Song M."/>
            <person name="Daigneault M."/>
            <person name="Allen-Vercoe E."/>
            <person name="Young S.K."/>
            <person name="Zeng Q."/>
            <person name="Gargeya S."/>
            <person name="Fitzgerald M."/>
            <person name="Haas B."/>
            <person name="Abouelleil A."/>
            <person name="Alvarado L."/>
            <person name="Arachchi H.M."/>
            <person name="Berlin A."/>
            <person name="Brown A."/>
            <person name="Chapman S.B."/>
            <person name="Chen Z."/>
            <person name="Dunbar C."/>
            <person name="Freedman E."/>
            <person name="Gearin G."/>
            <person name="Gellesch M."/>
            <person name="Goldberg J."/>
            <person name="Griggs A."/>
            <person name="Gujja S."/>
            <person name="Heiman D."/>
            <person name="Howarth C."/>
            <person name="Larson L."/>
            <person name="Lui A."/>
            <person name="MacDonald P.J.P."/>
            <person name="Montmayeur A."/>
            <person name="Murphy C."/>
            <person name="Neiman D."/>
            <person name="Pearson M."/>
            <person name="Priest M."/>
            <person name="Roberts A."/>
            <person name="Saif S."/>
            <person name="Shea T."/>
            <person name="Shenoy N."/>
            <person name="Sisk P."/>
            <person name="Stolte C."/>
            <person name="Sykes S."/>
            <person name="Wortman J."/>
            <person name="Nusbaum C."/>
            <person name="Birren B."/>
        </authorList>
    </citation>
    <scope>NUCLEOTIDE SEQUENCE [LARGE SCALE GENOMIC DNA]</scope>
    <source>
        <strain evidence="1 2">WAL-18680</strain>
    </source>
</reference>
<dbReference type="EMBL" id="ADLN01000044">
    <property type="protein sequence ID" value="EHI59808.1"/>
    <property type="molecule type" value="Genomic_DNA"/>
</dbReference>